<feature type="signal peptide" evidence="8">
    <location>
        <begin position="1"/>
        <end position="22"/>
    </location>
</feature>
<evidence type="ECO:0000313" key="10">
    <source>
        <dbReference type="Proteomes" id="UP001597299"/>
    </source>
</evidence>
<reference evidence="10" key="1">
    <citation type="journal article" date="2019" name="Int. J. Syst. Evol. Microbiol.">
        <title>The Global Catalogue of Microorganisms (GCM) 10K type strain sequencing project: providing services to taxonomists for standard genome sequencing and annotation.</title>
        <authorList>
            <consortium name="The Broad Institute Genomics Platform"/>
            <consortium name="The Broad Institute Genome Sequencing Center for Infectious Disease"/>
            <person name="Wu L."/>
            <person name="Ma J."/>
        </authorList>
    </citation>
    <scope>NUCLEOTIDE SEQUENCE [LARGE SCALE GENOMIC DNA]</scope>
    <source>
        <strain evidence="10">CCM 7435</strain>
    </source>
</reference>
<dbReference type="InterPro" id="IPR050492">
    <property type="entry name" value="Bact_metal-bind_prot9"/>
</dbReference>
<keyword evidence="3 6" id="KW-0813">Transport</keyword>
<comment type="similarity">
    <text evidence="2 6">Belongs to the bacterial solute-binding protein 9 family.</text>
</comment>
<evidence type="ECO:0000256" key="7">
    <source>
        <dbReference type="SAM" id="MobiDB-lite"/>
    </source>
</evidence>
<feature type="compositionally biased region" description="Basic and acidic residues" evidence="7">
    <location>
        <begin position="125"/>
        <end position="155"/>
    </location>
</feature>
<evidence type="ECO:0000256" key="3">
    <source>
        <dbReference type="ARBA" id="ARBA00022448"/>
    </source>
</evidence>
<proteinExistence type="inferred from homology"/>
<evidence type="ECO:0000256" key="2">
    <source>
        <dbReference type="ARBA" id="ARBA00011028"/>
    </source>
</evidence>
<sequence>MKLSRLAAAASLLVALVAPAMAQSDAGAPDAKLPVVASFSILGDLVKNVGGDRVAVSTLVGADGDAHVFQPAPADAKKVAAAKVVFVNGLGFEGWMERLAKSSGTKAAIVVASKGVEARDMEEEGHDHADDHAKGDGHDHDHDKQAHAGHDHGATDPHAWQSVGNAEIYVANIRDGLIAADPAGKASYEANAAAYLSKLQALDAEIKAAVARIPADKRRVITSHDAFGYFEGAYGLEFIAPQGVSTESEASAKDVARIIRQIKAEKIPAVFMENISDPRLIKRIADETGAKIGGTVFSDALSDDKGPAATYIDMMQNNIREFSAALSS</sequence>
<evidence type="ECO:0000256" key="8">
    <source>
        <dbReference type="SAM" id="SignalP"/>
    </source>
</evidence>
<evidence type="ECO:0000256" key="1">
    <source>
        <dbReference type="ARBA" id="ARBA00004196"/>
    </source>
</evidence>
<evidence type="ECO:0000256" key="4">
    <source>
        <dbReference type="ARBA" id="ARBA00022723"/>
    </source>
</evidence>
<dbReference type="RefSeq" id="WP_213354704.1">
    <property type="nucleotide sequence ID" value="NZ_JAHBGB010000041.1"/>
</dbReference>
<evidence type="ECO:0000256" key="6">
    <source>
        <dbReference type="RuleBase" id="RU003512"/>
    </source>
</evidence>
<dbReference type="CDD" id="cd01137">
    <property type="entry name" value="PsaA"/>
    <property type="match status" value="1"/>
</dbReference>
<comment type="subcellular location">
    <subcellularLocation>
        <location evidence="1">Cell envelope</location>
    </subcellularLocation>
</comment>
<dbReference type="PANTHER" id="PTHR42953">
    <property type="entry name" value="HIGH-AFFINITY ZINC UPTAKE SYSTEM PROTEIN ZNUA-RELATED"/>
    <property type="match status" value="1"/>
</dbReference>
<keyword evidence="4" id="KW-0479">Metal-binding</keyword>
<keyword evidence="5 8" id="KW-0732">Signal</keyword>
<organism evidence="9 10">
    <name type="scientific">Ancylobacter oerskovii</name>
    <dbReference type="NCBI Taxonomy" id="459519"/>
    <lineage>
        <taxon>Bacteria</taxon>
        <taxon>Pseudomonadati</taxon>
        <taxon>Pseudomonadota</taxon>
        <taxon>Alphaproteobacteria</taxon>
        <taxon>Hyphomicrobiales</taxon>
        <taxon>Xanthobacteraceae</taxon>
        <taxon>Ancylobacter</taxon>
    </lineage>
</organism>
<name>A0ABW4YRU2_9HYPH</name>
<feature type="region of interest" description="Disordered" evidence="7">
    <location>
        <begin position="118"/>
        <end position="159"/>
    </location>
</feature>
<dbReference type="Pfam" id="PF01297">
    <property type="entry name" value="ZnuA"/>
    <property type="match status" value="1"/>
</dbReference>
<dbReference type="PRINTS" id="PR00690">
    <property type="entry name" value="ADHESNFAMILY"/>
</dbReference>
<dbReference type="InterPro" id="IPR006127">
    <property type="entry name" value="ZnuA-like"/>
</dbReference>
<dbReference type="Proteomes" id="UP001597299">
    <property type="component" value="Unassembled WGS sequence"/>
</dbReference>
<evidence type="ECO:0000256" key="5">
    <source>
        <dbReference type="ARBA" id="ARBA00022729"/>
    </source>
</evidence>
<dbReference type="InterPro" id="IPR006129">
    <property type="entry name" value="AdhesinB"/>
</dbReference>
<keyword evidence="10" id="KW-1185">Reference proteome</keyword>
<evidence type="ECO:0000313" key="9">
    <source>
        <dbReference type="EMBL" id="MFD2139060.1"/>
    </source>
</evidence>
<gene>
    <name evidence="9" type="ORF">ACFSNC_01470</name>
</gene>
<dbReference type="InterPro" id="IPR006128">
    <property type="entry name" value="Lipoprotein_PsaA-like"/>
</dbReference>
<comment type="caution">
    <text evidence="9">The sequence shown here is derived from an EMBL/GenBank/DDBJ whole genome shotgun (WGS) entry which is preliminary data.</text>
</comment>
<dbReference type="Gene3D" id="3.40.50.1980">
    <property type="entry name" value="Nitrogenase molybdenum iron protein domain"/>
    <property type="match status" value="2"/>
</dbReference>
<dbReference type="EMBL" id="JBHUHD010000001">
    <property type="protein sequence ID" value="MFD2139060.1"/>
    <property type="molecule type" value="Genomic_DNA"/>
</dbReference>
<accession>A0ABW4YRU2</accession>
<feature type="chain" id="PRO_5046008413" evidence="8">
    <location>
        <begin position="23"/>
        <end position="328"/>
    </location>
</feature>
<dbReference type="PANTHER" id="PTHR42953:SF1">
    <property type="entry name" value="METAL-BINDING PROTEIN HI_0362-RELATED"/>
    <property type="match status" value="1"/>
</dbReference>
<protein>
    <submittedName>
        <fullName evidence="9">Metal ABC transporter substrate-binding protein</fullName>
    </submittedName>
</protein>
<dbReference type="SUPFAM" id="SSF53807">
    <property type="entry name" value="Helical backbone' metal receptor"/>
    <property type="match status" value="1"/>
</dbReference>
<dbReference type="PRINTS" id="PR00691">
    <property type="entry name" value="ADHESINB"/>
</dbReference>